<gene>
    <name evidence="1" type="ORF">CP880_10715</name>
</gene>
<keyword evidence="2" id="KW-1185">Reference proteome</keyword>
<reference evidence="1 2" key="1">
    <citation type="submission" date="2017-09" db="EMBL/GenBank/DDBJ databases">
        <authorList>
            <person name="Bumgarner R.E."/>
        </authorList>
    </citation>
    <scope>NUCLEOTIDE SEQUENCE [LARGE SCALE GENOMIC DNA]</scope>
    <source>
        <strain evidence="1 2">T34998</strain>
    </source>
</reference>
<dbReference type="EMBL" id="PCZS01000004">
    <property type="protein sequence ID" value="REB68335.1"/>
    <property type="molecule type" value="Genomic_DNA"/>
</dbReference>
<protein>
    <recommendedName>
        <fullName evidence="3">PKD domain-containing protein</fullName>
    </recommendedName>
</protein>
<name>A0ABX9IAY7_9ACTN</name>
<accession>A0ABX9IAY7</accession>
<dbReference type="Proteomes" id="UP000256324">
    <property type="component" value="Unassembled WGS sequence"/>
</dbReference>
<proteinExistence type="predicted"/>
<evidence type="ECO:0000313" key="2">
    <source>
        <dbReference type="Proteomes" id="UP000256324"/>
    </source>
</evidence>
<evidence type="ECO:0000313" key="1">
    <source>
        <dbReference type="EMBL" id="REB68335.1"/>
    </source>
</evidence>
<comment type="caution">
    <text evidence="1">The sequence shown here is derived from an EMBL/GenBank/DDBJ whole genome shotgun (WGS) entry which is preliminary data.</text>
</comment>
<sequence>MSSLSRSKPAGPAREVVRDWSIDIATNIHLAKPVVDIQPQPEANKWNITAVGQPLWFHNSGASRHVASDSSHGAIVSLDAKRVETIYDTGEKTIRCTHSTPRPVNADPRAQSPDCGYAYQHPGSYTVRMTEVWRVGWRSGDQSGEIVTRRSSSKPLKVNELIGVLTKSGRR</sequence>
<organism evidence="1 2">
    <name type="scientific">Cutibacterium namnetense</name>
    <dbReference type="NCBI Taxonomy" id="1574624"/>
    <lineage>
        <taxon>Bacteria</taxon>
        <taxon>Bacillati</taxon>
        <taxon>Actinomycetota</taxon>
        <taxon>Actinomycetes</taxon>
        <taxon>Propionibacteriales</taxon>
        <taxon>Propionibacteriaceae</taxon>
        <taxon>Cutibacterium</taxon>
    </lineage>
</organism>
<evidence type="ECO:0008006" key="3">
    <source>
        <dbReference type="Google" id="ProtNLM"/>
    </source>
</evidence>
<dbReference type="RefSeq" id="WP_115939484.1">
    <property type="nucleotide sequence ID" value="NZ_PCZS01000004.1"/>
</dbReference>